<accession>A0AAD7F5W1</accession>
<gene>
    <name evidence="1" type="ORF">DFH08DRAFT_836468</name>
</gene>
<evidence type="ECO:0000313" key="2">
    <source>
        <dbReference type="Proteomes" id="UP001218218"/>
    </source>
</evidence>
<sequence>MGRTRRGHRSQERTKTRKTEYLKPGGVHDQGQQKIRQLTAEFLVSARNSKSVRNIIAEQYPTPIADLPCLGVSDVNVLIVPAPPLTEEQQGLVGPAQMALYNLKHPGTTSTMVDFLNDVRPIPFLLLRCSNVLSPVIQARFCRAFDDFVAAKPSSLPSEPTRSSKPAYHFGIWSLYLNEPMVTTDTRQPTKCTKEQAVLIPLIDRLLRLVQKHMMPRAPPQQIKILSPVYEWVKKVLAKELADCPVLDFGGLWFCVAVKEGCSEIIHLDFNDTHALVAIIWVVSRKNSSWTGGEFSVPQLGGKIPFSGGQMIAAQTRILVHCGALIIGKGHIAFTCFSNSQLVEQTLFGPSTSADKTKGKKRLQDAVVVLGG</sequence>
<organism evidence="1 2">
    <name type="scientific">Mycena albidolilacea</name>
    <dbReference type="NCBI Taxonomy" id="1033008"/>
    <lineage>
        <taxon>Eukaryota</taxon>
        <taxon>Fungi</taxon>
        <taxon>Dikarya</taxon>
        <taxon>Basidiomycota</taxon>
        <taxon>Agaricomycotina</taxon>
        <taxon>Agaricomycetes</taxon>
        <taxon>Agaricomycetidae</taxon>
        <taxon>Agaricales</taxon>
        <taxon>Marasmiineae</taxon>
        <taxon>Mycenaceae</taxon>
        <taxon>Mycena</taxon>
    </lineage>
</organism>
<proteinExistence type="predicted"/>
<dbReference type="AlphaFoldDB" id="A0AAD7F5W1"/>
<dbReference type="EMBL" id="JARIHO010000002">
    <property type="protein sequence ID" value="KAJ7367070.1"/>
    <property type="molecule type" value="Genomic_DNA"/>
</dbReference>
<comment type="caution">
    <text evidence="1">The sequence shown here is derived from an EMBL/GenBank/DDBJ whole genome shotgun (WGS) entry which is preliminary data.</text>
</comment>
<dbReference type="Proteomes" id="UP001218218">
    <property type="component" value="Unassembled WGS sequence"/>
</dbReference>
<name>A0AAD7F5W1_9AGAR</name>
<reference evidence="1" key="1">
    <citation type="submission" date="2023-03" db="EMBL/GenBank/DDBJ databases">
        <title>Massive genome expansion in bonnet fungi (Mycena s.s.) driven by repeated elements and novel gene families across ecological guilds.</title>
        <authorList>
            <consortium name="Lawrence Berkeley National Laboratory"/>
            <person name="Harder C.B."/>
            <person name="Miyauchi S."/>
            <person name="Viragh M."/>
            <person name="Kuo A."/>
            <person name="Thoen E."/>
            <person name="Andreopoulos B."/>
            <person name="Lu D."/>
            <person name="Skrede I."/>
            <person name="Drula E."/>
            <person name="Henrissat B."/>
            <person name="Morin E."/>
            <person name="Kohler A."/>
            <person name="Barry K."/>
            <person name="LaButti K."/>
            <person name="Morin E."/>
            <person name="Salamov A."/>
            <person name="Lipzen A."/>
            <person name="Mereny Z."/>
            <person name="Hegedus B."/>
            <person name="Baldrian P."/>
            <person name="Stursova M."/>
            <person name="Weitz H."/>
            <person name="Taylor A."/>
            <person name="Grigoriev I.V."/>
            <person name="Nagy L.G."/>
            <person name="Martin F."/>
            <person name="Kauserud H."/>
        </authorList>
    </citation>
    <scope>NUCLEOTIDE SEQUENCE</scope>
    <source>
        <strain evidence="1">CBHHK002</strain>
    </source>
</reference>
<keyword evidence="2" id="KW-1185">Reference proteome</keyword>
<protein>
    <submittedName>
        <fullName evidence="1">Uncharacterized protein</fullName>
    </submittedName>
</protein>
<dbReference type="Gene3D" id="3.60.130.30">
    <property type="match status" value="1"/>
</dbReference>
<evidence type="ECO:0000313" key="1">
    <source>
        <dbReference type="EMBL" id="KAJ7367070.1"/>
    </source>
</evidence>